<accession>A0A5J5DS66</accession>
<reference evidence="2 3" key="1">
    <citation type="submission" date="2019-08" db="EMBL/GenBank/DDBJ databases">
        <title>A chromosome-level genome assembly, high-density linkage maps, and genome scans reveal the genomic architecture of hybrid incompatibilities underlying speciation via character displacement in darters (Percidae: Etheostominae).</title>
        <authorList>
            <person name="Moran R.L."/>
            <person name="Catchen J.M."/>
            <person name="Fuller R.C."/>
        </authorList>
    </citation>
    <scope>NUCLEOTIDE SEQUENCE [LARGE SCALE GENOMIC DNA]</scope>
    <source>
        <strain evidence="2">EspeVRDwgs_2016</strain>
        <tissue evidence="2">Muscle</tissue>
    </source>
</reference>
<feature type="compositionally biased region" description="Basic and acidic residues" evidence="1">
    <location>
        <begin position="1"/>
        <end position="30"/>
    </location>
</feature>
<dbReference type="EMBL" id="VOFY01000001">
    <property type="protein sequence ID" value="KAA8596053.1"/>
    <property type="molecule type" value="Genomic_DNA"/>
</dbReference>
<dbReference type="AlphaFoldDB" id="A0A5J5DS66"/>
<gene>
    <name evidence="2" type="ORF">FQN60_011344</name>
</gene>
<name>A0A5J5DS66_9PERO</name>
<comment type="caution">
    <text evidence="2">The sequence shown here is derived from an EMBL/GenBank/DDBJ whole genome shotgun (WGS) entry which is preliminary data.</text>
</comment>
<dbReference type="Proteomes" id="UP000327493">
    <property type="component" value="Chromosome 1"/>
</dbReference>
<protein>
    <submittedName>
        <fullName evidence="2">Uncharacterized protein</fullName>
    </submittedName>
</protein>
<proteinExistence type="predicted"/>
<evidence type="ECO:0000256" key="1">
    <source>
        <dbReference type="SAM" id="MobiDB-lite"/>
    </source>
</evidence>
<evidence type="ECO:0000313" key="2">
    <source>
        <dbReference type="EMBL" id="KAA8596053.1"/>
    </source>
</evidence>
<organism evidence="2 3">
    <name type="scientific">Etheostoma spectabile</name>
    <name type="common">orangethroat darter</name>
    <dbReference type="NCBI Taxonomy" id="54343"/>
    <lineage>
        <taxon>Eukaryota</taxon>
        <taxon>Metazoa</taxon>
        <taxon>Chordata</taxon>
        <taxon>Craniata</taxon>
        <taxon>Vertebrata</taxon>
        <taxon>Euteleostomi</taxon>
        <taxon>Actinopterygii</taxon>
        <taxon>Neopterygii</taxon>
        <taxon>Teleostei</taxon>
        <taxon>Neoteleostei</taxon>
        <taxon>Acanthomorphata</taxon>
        <taxon>Eupercaria</taxon>
        <taxon>Perciformes</taxon>
        <taxon>Percoidei</taxon>
        <taxon>Percidae</taxon>
        <taxon>Etheostomatinae</taxon>
        <taxon>Etheostoma</taxon>
    </lineage>
</organism>
<keyword evidence="3" id="KW-1185">Reference proteome</keyword>
<feature type="region of interest" description="Disordered" evidence="1">
    <location>
        <begin position="1"/>
        <end position="34"/>
    </location>
</feature>
<evidence type="ECO:0000313" key="3">
    <source>
        <dbReference type="Proteomes" id="UP000327493"/>
    </source>
</evidence>
<feature type="non-terminal residue" evidence="2">
    <location>
        <position position="117"/>
    </location>
</feature>
<feature type="region of interest" description="Disordered" evidence="1">
    <location>
        <begin position="83"/>
        <end position="117"/>
    </location>
</feature>
<feature type="compositionally biased region" description="Acidic residues" evidence="1">
    <location>
        <begin position="92"/>
        <end position="107"/>
    </location>
</feature>
<sequence length="117" mass="13651">MKRIMRKESKRERKIQEKERKRERRQEGRESVSILIDQTCRQPDSQGDVCCPAPAVCLPVPCVFQGLRLQLILLFKNLESCELTREERKGEEEEEEVEEEEEEEEVDGGFNRGGGVE</sequence>